<sequence>MCNQTVREDCTMNQYLQETNMLDFRHSSIQSLIEEKQWANEECFHKIRKIYDFVRDDIPFGYNRDDTIPASEVLKDGYGQCNTKGTLLMALLRGVGVPCRIHGFTIDKQLQKGAMTGLIYSLAPRSIVHSWVEIQYKGQWYNLEGFILDKDYLQKLQEKFSAHEGSFCGYGAATDNLQNPQIDWNVNDTYIQKEGINQDFGVFDSPDEFLAVHQQQLSPLRKWAYQNVGRKLMNRNVEKIRSHSG</sequence>
<dbReference type="KEGG" id="dsy:DSY0910"/>
<accession>Q24Z43</accession>
<dbReference type="Gene3D" id="3.10.620.30">
    <property type="match status" value="1"/>
</dbReference>
<dbReference type="Proteomes" id="UP000001946">
    <property type="component" value="Chromosome"/>
</dbReference>
<dbReference type="AlphaFoldDB" id="Q24Z43"/>
<dbReference type="InterPro" id="IPR038765">
    <property type="entry name" value="Papain-like_cys_pep_sf"/>
</dbReference>
<dbReference type="PANTHER" id="PTHR33490:SF3">
    <property type="entry name" value="CONSERVED INTEGRAL MEMBRANE PROTEIN"/>
    <property type="match status" value="1"/>
</dbReference>
<dbReference type="InterPro" id="IPR002931">
    <property type="entry name" value="Transglutaminase-like"/>
</dbReference>
<dbReference type="EMBL" id="AP008230">
    <property type="protein sequence ID" value="BAE82699.1"/>
    <property type="molecule type" value="Genomic_DNA"/>
</dbReference>
<dbReference type="Pfam" id="PF01841">
    <property type="entry name" value="Transglut_core"/>
    <property type="match status" value="1"/>
</dbReference>
<gene>
    <name evidence="2" type="ordered locus">DSY0910</name>
</gene>
<feature type="domain" description="Transglutaminase-like" evidence="1">
    <location>
        <begin position="41"/>
        <end position="144"/>
    </location>
</feature>
<dbReference type="eggNOG" id="COG1305">
    <property type="taxonomic scope" value="Bacteria"/>
</dbReference>
<dbReference type="STRING" id="138119.DSY0910"/>
<protein>
    <recommendedName>
        <fullName evidence="1">Transglutaminase-like domain-containing protein</fullName>
    </recommendedName>
</protein>
<evidence type="ECO:0000259" key="1">
    <source>
        <dbReference type="Pfam" id="PF01841"/>
    </source>
</evidence>
<evidence type="ECO:0000313" key="2">
    <source>
        <dbReference type="EMBL" id="BAE82699.1"/>
    </source>
</evidence>
<dbReference type="SUPFAM" id="SSF54001">
    <property type="entry name" value="Cysteine proteinases"/>
    <property type="match status" value="1"/>
</dbReference>
<evidence type="ECO:0000313" key="3">
    <source>
        <dbReference type="Proteomes" id="UP000001946"/>
    </source>
</evidence>
<dbReference type="PANTHER" id="PTHR33490">
    <property type="entry name" value="BLR5614 PROTEIN-RELATED"/>
    <property type="match status" value="1"/>
</dbReference>
<name>Q24Z43_DESHY</name>
<reference evidence="2 3" key="1">
    <citation type="journal article" date="2006" name="J. Bacteriol.">
        <title>Complete genome sequence of the dehalorespiring bacterium Desulfitobacterium hafniense Y51 and comparison with Dehalococcoides ethenogenes 195.</title>
        <authorList>
            <person name="Nonaka H."/>
            <person name="Keresztes G."/>
            <person name="Shinoda Y."/>
            <person name="Ikenaga Y."/>
            <person name="Abe M."/>
            <person name="Naito K."/>
            <person name="Inatomi K."/>
            <person name="Furukawa K."/>
            <person name="Inui M."/>
            <person name="Yukawa H."/>
        </authorList>
    </citation>
    <scope>NUCLEOTIDE SEQUENCE [LARGE SCALE GENOMIC DNA]</scope>
    <source>
        <strain evidence="2 3">Y51</strain>
    </source>
</reference>
<keyword evidence="3" id="KW-1185">Reference proteome</keyword>
<dbReference type="HOGENOM" id="CLU_1179265_0_0_9"/>
<organism evidence="2 3">
    <name type="scientific">Desulfitobacterium hafniense (strain Y51)</name>
    <dbReference type="NCBI Taxonomy" id="138119"/>
    <lineage>
        <taxon>Bacteria</taxon>
        <taxon>Bacillati</taxon>
        <taxon>Bacillota</taxon>
        <taxon>Clostridia</taxon>
        <taxon>Eubacteriales</taxon>
        <taxon>Desulfitobacteriaceae</taxon>
        <taxon>Desulfitobacterium</taxon>
    </lineage>
</organism>
<proteinExistence type="predicted"/>